<dbReference type="PANTHER" id="PTHR43086">
    <property type="entry name" value="VERY-LONG-CHAIN 3-OXOOACYL-COA REDUCTASE"/>
    <property type="match status" value="1"/>
</dbReference>
<dbReference type="Pfam" id="PF00106">
    <property type="entry name" value="adh_short"/>
    <property type="match status" value="1"/>
</dbReference>
<reference evidence="3 4" key="1">
    <citation type="submission" date="2020-04" db="EMBL/GenBank/DDBJ databases">
        <title>Gordonia sp. nov. TBRC 11910.</title>
        <authorList>
            <person name="Suriyachadkun C."/>
        </authorList>
    </citation>
    <scope>NUCLEOTIDE SEQUENCE [LARGE SCALE GENOMIC DNA]</scope>
    <source>
        <strain evidence="3 4">TBRC 11910</strain>
    </source>
</reference>
<dbReference type="PANTHER" id="PTHR43086:SF2">
    <property type="entry name" value="HYDROXYSTEROID DEHYDROGENASE-LIKE PROTEIN 1"/>
    <property type="match status" value="1"/>
</dbReference>
<comment type="caution">
    <text evidence="3">The sequence shown here is derived from an EMBL/GenBank/DDBJ whole genome shotgun (WGS) entry which is preliminary data.</text>
</comment>
<dbReference type="RefSeq" id="WP_170196571.1">
    <property type="nucleotide sequence ID" value="NZ_JABBNB010000030.1"/>
</dbReference>
<dbReference type="SUPFAM" id="SSF51735">
    <property type="entry name" value="NAD(P)-binding Rossmann-fold domains"/>
    <property type="match status" value="1"/>
</dbReference>
<dbReference type="InterPro" id="IPR002347">
    <property type="entry name" value="SDR_fam"/>
</dbReference>
<dbReference type="GO" id="GO:0030497">
    <property type="term" value="P:fatty acid elongation"/>
    <property type="evidence" value="ECO:0007669"/>
    <property type="project" value="TreeGrafter"/>
</dbReference>
<dbReference type="AlphaFoldDB" id="A0A848L060"/>
<dbReference type="EMBL" id="JABBNB010000030">
    <property type="protein sequence ID" value="NMO04069.1"/>
    <property type="molecule type" value="Genomic_DNA"/>
</dbReference>
<dbReference type="PRINTS" id="PR00081">
    <property type="entry name" value="GDHRDH"/>
</dbReference>
<protein>
    <submittedName>
        <fullName evidence="3">SDR family NAD(P)-dependent oxidoreductase</fullName>
    </submittedName>
</protein>
<evidence type="ECO:0000313" key="4">
    <source>
        <dbReference type="Proteomes" id="UP000550729"/>
    </source>
</evidence>
<name>A0A848L060_9ACTN</name>
<organism evidence="3 4">
    <name type="scientific">Gordonia asplenii</name>
    <dbReference type="NCBI Taxonomy" id="2725283"/>
    <lineage>
        <taxon>Bacteria</taxon>
        <taxon>Bacillati</taxon>
        <taxon>Actinomycetota</taxon>
        <taxon>Actinomycetes</taxon>
        <taxon>Mycobacteriales</taxon>
        <taxon>Gordoniaceae</taxon>
        <taxon>Gordonia</taxon>
    </lineage>
</organism>
<sequence length="262" mass="27233">MPSSQQHGPWALVVGGSEGVGAAFAEQLAHDGLNVVLVARTASTLADTATGIRALGVEVRTIAVDLLADDATAQIADATSDIAVGLLILNAGANTYGHDFVSGDLDRLSQMVTLNISRQLELVHHFGGPMAQRGRGGIILVGSLAGYLGTAHESVYAGAKAFSRVFAEGLWAELQPHGVDVLELVLGVTRTPAMERAGLRFDLPGLNVAEPADVAAEGLAHLADGPVWVAGGNYEAAQKRSRFPRNILVRKASDAIAAMMGR</sequence>
<keyword evidence="1" id="KW-0521">NADP</keyword>
<keyword evidence="4" id="KW-1185">Reference proteome</keyword>
<keyword evidence="2" id="KW-0560">Oxidoreductase</keyword>
<proteinExistence type="predicted"/>
<evidence type="ECO:0000313" key="3">
    <source>
        <dbReference type="EMBL" id="NMO04069.1"/>
    </source>
</evidence>
<evidence type="ECO:0000256" key="1">
    <source>
        <dbReference type="ARBA" id="ARBA00022857"/>
    </source>
</evidence>
<dbReference type="GO" id="GO:0016491">
    <property type="term" value="F:oxidoreductase activity"/>
    <property type="evidence" value="ECO:0007669"/>
    <property type="project" value="UniProtKB-KW"/>
</dbReference>
<dbReference type="Gene3D" id="3.40.50.720">
    <property type="entry name" value="NAD(P)-binding Rossmann-like Domain"/>
    <property type="match status" value="1"/>
</dbReference>
<evidence type="ECO:0000256" key="2">
    <source>
        <dbReference type="ARBA" id="ARBA00023002"/>
    </source>
</evidence>
<dbReference type="PIRSF" id="PIRSF000126">
    <property type="entry name" value="11-beta-HSD1"/>
    <property type="match status" value="1"/>
</dbReference>
<accession>A0A848L060</accession>
<dbReference type="InterPro" id="IPR036291">
    <property type="entry name" value="NAD(P)-bd_dom_sf"/>
</dbReference>
<dbReference type="Proteomes" id="UP000550729">
    <property type="component" value="Unassembled WGS sequence"/>
</dbReference>
<gene>
    <name evidence="3" type="ORF">HH308_22905</name>
</gene>